<reference evidence="2" key="1">
    <citation type="submission" date="2021-02" db="EMBL/GenBank/DDBJ databases">
        <authorList>
            <person name="Nowell W R."/>
        </authorList>
    </citation>
    <scope>NUCLEOTIDE SEQUENCE</scope>
</reference>
<dbReference type="Proteomes" id="UP000663854">
    <property type="component" value="Unassembled WGS sequence"/>
</dbReference>
<feature type="transmembrane region" description="Helical" evidence="1">
    <location>
        <begin position="18"/>
        <end position="38"/>
    </location>
</feature>
<gene>
    <name evidence="3" type="ORF">JXQ802_LOCUS14708</name>
    <name evidence="2" type="ORF">PYM288_LOCUS8056</name>
</gene>
<evidence type="ECO:0000256" key="1">
    <source>
        <dbReference type="SAM" id="Phobius"/>
    </source>
</evidence>
<keyword evidence="1" id="KW-0472">Membrane</keyword>
<evidence type="ECO:0000313" key="4">
    <source>
        <dbReference type="Proteomes" id="UP000663854"/>
    </source>
</evidence>
<keyword evidence="1" id="KW-0812">Transmembrane</keyword>
<accession>A0A813XIW2</accession>
<comment type="caution">
    <text evidence="2">The sequence shown here is derived from an EMBL/GenBank/DDBJ whole genome shotgun (WGS) entry which is preliminary data.</text>
</comment>
<protein>
    <submittedName>
        <fullName evidence="2">Uncharacterized protein</fullName>
    </submittedName>
</protein>
<dbReference type="AlphaFoldDB" id="A0A813XIW2"/>
<sequence>MKNFTKYQDEHDEFLHPLWLGILLLFIVIVIISISCFIRKKFGSLIRHLFNRLCCRNELNNEHNSKTNKHLQIENAYNWAPIFIPSRSVSPKLRTLVRSIRMGSLEKQLSIQIRNKNENNSSENDIYSIVDESDRVQTSSCQNSSQSIQESSNNRNCETARKFYASMRQTSVYQNTMSIDSYDNQPSLSTKNSLMKANRVEKRKNFRTPHHFFRSITYRC</sequence>
<evidence type="ECO:0000313" key="3">
    <source>
        <dbReference type="EMBL" id="CAF1011882.1"/>
    </source>
</evidence>
<dbReference type="EMBL" id="CAJNOH010000104">
    <property type="protein sequence ID" value="CAF0871227.1"/>
    <property type="molecule type" value="Genomic_DNA"/>
</dbReference>
<name>A0A813XIW2_9BILA</name>
<proteinExistence type="predicted"/>
<evidence type="ECO:0000313" key="2">
    <source>
        <dbReference type="EMBL" id="CAF0871227.1"/>
    </source>
</evidence>
<keyword evidence="1" id="KW-1133">Transmembrane helix</keyword>
<keyword evidence="5" id="KW-1185">Reference proteome</keyword>
<organism evidence="2 4">
    <name type="scientific">Rotaria sordida</name>
    <dbReference type="NCBI Taxonomy" id="392033"/>
    <lineage>
        <taxon>Eukaryota</taxon>
        <taxon>Metazoa</taxon>
        <taxon>Spiralia</taxon>
        <taxon>Gnathifera</taxon>
        <taxon>Rotifera</taxon>
        <taxon>Eurotatoria</taxon>
        <taxon>Bdelloidea</taxon>
        <taxon>Philodinida</taxon>
        <taxon>Philodinidae</taxon>
        <taxon>Rotaria</taxon>
    </lineage>
</organism>
<dbReference type="EMBL" id="CAJNOL010000333">
    <property type="protein sequence ID" value="CAF1011882.1"/>
    <property type="molecule type" value="Genomic_DNA"/>
</dbReference>
<evidence type="ECO:0000313" key="5">
    <source>
        <dbReference type="Proteomes" id="UP000663870"/>
    </source>
</evidence>
<dbReference type="Proteomes" id="UP000663870">
    <property type="component" value="Unassembled WGS sequence"/>
</dbReference>